<dbReference type="RefSeq" id="WP_203628578.1">
    <property type="nucleotide sequence ID" value="NZ_BOLQ01000036.1"/>
</dbReference>
<dbReference type="Pfam" id="PF08279">
    <property type="entry name" value="HTH_11"/>
    <property type="match status" value="1"/>
</dbReference>
<protein>
    <submittedName>
        <fullName evidence="4">Helix-turn-helix transcriptional regulator</fullName>
    </submittedName>
</protein>
<feature type="domain" description="Helix-turn-helix type 11" evidence="1">
    <location>
        <begin position="6"/>
        <end position="61"/>
    </location>
</feature>
<dbReference type="InterPro" id="IPR026881">
    <property type="entry name" value="WYL_dom"/>
</dbReference>
<sequence length="309" mass="35061">MSQANRLNLELAFLADKATFQLQDLMHEFAISKRTALRDVAALEEMGLPLYSEVGASGGYRLTPHHHLVPVYFNNQEVSAIFFALDALKNLSATPFSQTYPNITTKLLATLATPQQNAVRTMSEAVHYYSGPSLAHPRFLNDLLDAIVIPRTAMITVETAPLPVLVQPYELLYRNGIWFCEMAMLADQRWRTLRIDQVQSLTVSEVPPLDRATLRARQQAYEASHHNIAFRCELSAVGKEKFEKNHYPNMHVRQTDAGYELYGGYNQDEFTYMLEYLLGLGAEVTVLAPATLRTEYRKRLQAMLARYQA</sequence>
<gene>
    <name evidence="4" type="ORF">ACFQ4P_12345</name>
</gene>
<feature type="domain" description="WYL" evidence="2">
    <location>
        <begin position="164"/>
        <end position="203"/>
    </location>
</feature>
<dbReference type="InterPro" id="IPR036390">
    <property type="entry name" value="WH_DNA-bd_sf"/>
</dbReference>
<feature type="domain" description="WCX" evidence="3">
    <location>
        <begin position="273"/>
        <end position="304"/>
    </location>
</feature>
<dbReference type="PANTHER" id="PTHR34580">
    <property type="match status" value="1"/>
</dbReference>
<dbReference type="Pfam" id="PF25583">
    <property type="entry name" value="WCX"/>
    <property type="match status" value="1"/>
</dbReference>
<comment type="caution">
    <text evidence="4">The sequence shown here is derived from an EMBL/GenBank/DDBJ whole genome shotgun (WGS) entry which is preliminary data.</text>
</comment>
<dbReference type="InterPro" id="IPR057727">
    <property type="entry name" value="WCX_dom"/>
</dbReference>
<dbReference type="PANTHER" id="PTHR34580:SF9">
    <property type="entry name" value="SLL5097 PROTEIN"/>
    <property type="match status" value="1"/>
</dbReference>
<evidence type="ECO:0000259" key="1">
    <source>
        <dbReference type="Pfam" id="PF08279"/>
    </source>
</evidence>
<dbReference type="InterPro" id="IPR036388">
    <property type="entry name" value="WH-like_DNA-bd_sf"/>
</dbReference>
<proteinExistence type="predicted"/>
<dbReference type="Proteomes" id="UP001597196">
    <property type="component" value="Unassembled WGS sequence"/>
</dbReference>
<name>A0ABW4CMT7_9LACO</name>
<evidence type="ECO:0000259" key="3">
    <source>
        <dbReference type="Pfam" id="PF25583"/>
    </source>
</evidence>
<keyword evidence="5" id="KW-1185">Reference proteome</keyword>
<dbReference type="Gene3D" id="1.10.10.10">
    <property type="entry name" value="Winged helix-like DNA-binding domain superfamily/Winged helix DNA-binding domain"/>
    <property type="match status" value="1"/>
</dbReference>
<dbReference type="EMBL" id="JBHTOC010000026">
    <property type="protein sequence ID" value="MFD1431021.1"/>
    <property type="molecule type" value="Genomic_DNA"/>
</dbReference>
<dbReference type="Pfam" id="PF13280">
    <property type="entry name" value="WYL"/>
    <property type="match status" value="1"/>
</dbReference>
<evidence type="ECO:0000313" key="5">
    <source>
        <dbReference type="Proteomes" id="UP001597196"/>
    </source>
</evidence>
<evidence type="ECO:0000313" key="4">
    <source>
        <dbReference type="EMBL" id="MFD1431021.1"/>
    </source>
</evidence>
<evidence type="ECO:0000259" key="2">
    <source>
        <dbReference type="Pfam" id="PF13280"/>
    </source>
</evidence>
<dbReference type="SUPFAM" id="SSF46785">
    <property type="entry name" value="Winged helix' DNA-binding domain"/>
    <property type="match status" value="1"/>
</dbReference>
<reference evidence="5" key="1">
    <citation type="journal article" date="2019" name="Int. J. Syst. Evol. Microbiol.">
        <title>The Global Catalogue of Microorganisms (GCM) 10K type strain sequencing project: providing services to taxonomists for standard genome sequencing and annotation.</title>
        <authorList>
            <consortium name="The Broad Institute Genomics Platform"/>
            <consortium name="The Broad Institute Genome Sequencing Center for Infectious Disease"/>
            <person name="Wu L."/>
            <person name="Ma J."/>
        </authorList>
    </citation>
    <scope>NUCLEOTIDE SEQUENCE [LARGE SCALE GENOMIC DNA]</scope>
    <source>
        <strain evidence="5">CCM 8980</strain>
    </source>
</reference>
<organism evidence="4 5">
    <name type="scientific">Lacticaseibacillus mingshuiensis</name>
    <dbReference type="NCBI Taxonomy" id="2799574"/>
    <lineage>
        <taxon>Bacteria</taxon>
        <taxon>Bacillati</taxon>
        <taxon>Bacillota</taxon>
        <taxon>Bacilli</taxon>
        <taxon>Lactobacillales</taxon>
        <taxon>Lactobacillaceae</taxon>
        <taxon>Lacticaseibacillus</taxon>
    </lineage>
</organism>
<accession>A0ABW4CMT7</accession>
<dbReference type="InterPro" id="IPR051534">
    <property type="entry name" value="CBASS_pafABC_assoc_protein"/>
</dbReference>
<dbReference type="InterPro" id="IPR013196">
    <property type="entry name" value="HTH_11"/>
</dbReference>